<sequence>MDTQSIKQRFGIIGNSPLLNRAIDTASQVAPTDMSVLITGESGSGKEVFSHIIHQLSTRKHGSFIAVNCGAIPEGTIDSELFGHEKGSFTGAHEARKGYFEVANGGTIFLDEVAELPLGTQARLLRILESGEYLRVGSSKVQKTDVRIIAATNVDVYESVRKGKFREDLYYRLNTVPLRIPPLRERKDDIYLLFRKFVSDFSNKYRTPGIQLDNESVQILSNYSWPGNVRQLKNIAEQVCVLEKDRNVTATALLNYIPNEQNNNLPMAVSSNSKEDFSERDILYKVLFDMKKDMVELKKLVAEIIQNGGGNMAHVIADNPQYINQLYQDVDLNNHSSEPTLTIKHPSQNMPNDFNFAHDAEEVEESLSLVDKESDLIKKALKKHKGKRKFAAQELGISERTLYRKIKELNL</sequence>
<dbReference type="EMBL" id="SAYW01000004">
    <property type="protein sequence ID" value="RWU06367.1"/>
    <property type="molecule type" value="Genomic_DNA"/>
</dbReference>
<name>A0A3S3PGG1_9SPHI</name>
<dbReference type="Proteomes" id="UP000284120">
    <property type="component" value="Unassembled WGS sequence"/>
</dbReference>
<evidence type="ECO:0000256" key="2">
    <source>
        <dbReference type="ARBA" id="ARBA00022840"/>
    </source>
</evidence>
<keyword evidence="5" id="KW-0804">Transcription</keyword>
<dbReference type="SMART" id="SM00382">
    <property type="entry name" value="AAA"/>
    <property type="match status" value="1"/>
</dbReference>
<gene>
    <name evidence="7" type="ORF">DPV69_13850</name>
</gene>
<dbReference type="InterPro" id="IPR025662">
    <property type="entry name" value="Sigma_54_int_dom_ATP-bd_1"/>
</dbReference>
<dbReference type="Gene3D" id="3.40.50.300">
    <property type="entry name" value="P-loop containing nucleotide triphosphate hydrolases"/>
    <property type="match status" value="1"/>
</dbReference>
<feature type="domain" description="Sigma-54 factor interaction" evidence="6">
    <location>
        <begin position="12"/>
        <end position="241"/>
    </location>
</feature>
<dbReference type="PROSITE" id="PS50045">
    <property type="entry name" value="SIGMA54_INTERACT_4"/>
    <property type="match status" value="1"/>
</dbReference>
<dbReference type="InterPro" id="IPR058031">
    <property type="entry name" value="AAA_lid_NorR"/>
</dbReference>
<dbReference type="PANTHER" id="PTHR32071:SF121">
    <property type="entry name" value="SIGMA L-DEPENDENT TRANSCRIPTIONAL REGULATOR YQIR-RELATED"/>
    <property type="match status" value="1"/>
</dbReference>
<dbReference type="GO" id="GO:0043565">
    <property type="term" value="F:sequence-specific DNA binding"/>
    <property type="evidence" value="ECO:0007669"/>
    <property type="project" value="InterPro"/>
</dbReference>
<dbReference type="Pfam" id="PF02954">
    <property type="entry name" value="HTH_8"/>
    <property type="match status" value="1"/>
</dbReference>
<dbReference type="InterPro" id="IPR003593">
    <property type="entry name" value="AAA+_ATPase"/>
</dbReference>
<dbReference type="GO" id="GO:0005524">
    <property type="term" value="F:ATP binding"/>
    <property type="evidence" value="ECO:0007669"/>
    <property type="project" value="UniProtKB-KW"/>
</dbReference>
<dbReference type="SUPFAM" id="SSF46689">
    <property type="entry name" value="Homeodomain-like"/>
    <property type="match status" value="1"/>
</dbReference>
<keyword evidence="2" id="KW-0067">ATP-binding</keyword>
<protein>
    <submittedName>
        <fullName evidence="7">Sigma-54-dependent Fis family transcriptional regulator</fullName>
    </submittedName>
</protein>
<dbReference type="PROSITE" id="PS00676">
    <property type="entry name" value="SIGMA54_INTERACT_2"/>
    <property type="match status" value="1"/>
</dbReference>
<dbReference type="FunFam" id="3.40.50.300:FF:000006">
    <property type="entry name" value="DNA-binding transcriptional regulator NtrC"/>
    <property type="match status" value="1"/>
</dbReference>
<comment type="caution">
    <text evidence="7">The sequence shown here is derived from an EMBL/GenBank/DDBJ whole genome shotgun (WGS) entry which is preliminary data.</text>
</comment>
<keyword evidence="1" id="KW-0547">Nucleotide-binding</keyword>
<accession>A0A3S3PGG1</accession>
<dbReference type="Gene3D" id="1.10.8.60">
    <property type="match status" value="1"/>
</dbReference>
<dbReference type="PRINTS" id="PR01590">
    <property type="entry name" value="HTHFIS"/>
</dbReference>
<dbReference type="RefSeq" id="WP_113647978.1">
    <property type="nucleotide sequence ID" value="NZ_QMHN01000004.1"/>
</dbReference>
<keyword evidence="3" id="KW-0805">Transcription regulation</keyword>
<evidence type="ECO:0000256" key="5">
    <source>
        <dbReference type="ARBA" id="ARBA00023163"/>
    </source>
</evidence>
<dbReference type="SUPFAM" id="SSF52540">
    <property type="entry name" value="P-loop containing nucleoside triphosphate hydrolases"/>
    <property type="match status" value="1"/>
</dbReference>
<dbReference type="AlphaFoldDB" id="A0A3S3PGG1"/>
<dbReference type="InterPro" id="IPR027417">
    <property type="entry name" value="P-loop_NTPase"/>
</dbReference>
<evidence type="ECO:0000256" key="4">
    <source>
        <dbReference type="ARBA" id="ARBA00023125"/>
    </source>
</evidence>
<dbReference type="PROSITE" id="PS00675">
    <property type="entry name" value="SIGMA54_INTERACT_1"/>
    <property type="match status" value="1"/>
</dbReference>
<evidence type="ECO:0000256" key="1">
    <source>
        <dbReference type="ARBA" id="ARBA00022741"/>
    </source>
</evidence>
<evidence type="ECO:0000256" key="3">
    <source>
        <dbReference type="ARBA" id="ARBA00023015"/>
    </source>
</evidence>
<dbReference type="InterPro" id="IPR009057">
    <property type="entry name" value="Homeodomain-like_sf"/>
</dbReference>
<dbReference type="PANTHER" id="PTHR32071">
    <property type="entry name" value="TRANSCRIPTIONAL REGULATORY PROTEIN"/>
    <property type="match status" value="1"/>
</dbReference>
<dbReference type="InterPro" id="IPR002197">
    <property type="entry name" value="HTH_Fis"/>
</dbReference>
<organism evidence="7 8">
    <name type="scientific">Pedobacter chitinilyticus</name>
    <dbReference type="NCBI Taxonomy" id="2233776"/>
    <lineage>
        <taxon>Bacteria</taxon>
        <taxon>Pseudomonadati</taxon>
        <taxon>Bacteroidota</taxon>
        <taxon>Sphingobacteriia</taxon>
        <taxon>Sphingobacteriales</taxon>
        <taxon>Sphingobacteriaceae</taxon>
        <taxon>Pedobacter</taxon>
    </lineage>
</organism>
<evidence type="ECO:0000259" key="6">
    <source>
        <dbReference type="PROSITE" id="PS50045"/>
    </source>
</evidence>
<keyword evidence="4" id="KW-0238">DNA-binding</keyword>
<dbReference type="Gene3D" id="1.10.10.60">
    <property type="entry name" value="Homeodomain-like"/>
    <property type="match status" value="1"/>
</dbReference>
<keyword evidence="8" id="KW-1185">Reference proteome</keyword>
<dbReference type="GO" id="GO:0006355">
    <property type="term" value="P:regulation of DNA-templated transcription"/>
    <property type="evidence" value="ECO:0007669"/>
    <property type="project" value="InterPro"/>
</dbReference>
<dbReference type="InterPro" id="IPR025944">
    <property type="entry name" value="Sigma_54_int_dom_CS"/>
</dbReference>
<dbReference type="Pfam" id="PF25601">
    <property type="entry name" value="AAA_lid_14"/>
    <property type="match status" value="1"/>
</dbReference>
<evidence type="ECO:0000313" key="7">
    <source>
        <dbReference type="EMBL" id="RWU06367.1"/>
    </source>
</evidence>
<reference evidence="7 8" key="1">
    <citation type="submission" date="2018-06" db="EMBL/GenBank/DDBJ databases">
        <title>Pedobacter endophyticus sp. nov., an endophytic bacterium isolated from a leaf of Triticum aestivum.</title>
        <authorList>
            <person name="Zhang L."/>
        </authorList>
    </citation>
    <scope>NUCLEOTIDE SEQUENCE [LARGE SCALE GENOMIC DNA]</scope>
    <source>
        <strain evidence="7 8">CM134L-2</strain>
    </source>
</reference>
<proteinExistence type="predicted"/>
<dbReference type="OrthoDB" id="9767722at2"/>
<dbReference type="InterPro" id="IPR025943">
    <property type="entry name" value="Sigma_54_int_dom_ATP-bd_2"/>
</dbReference>
<evidence type="ECO:0000313" key="8">
    <source>
        <dbReference type="Proteomes" id="UP000284120"/>
    </source>
</evidence>
<dbReference type="InterPro" id="IPR002078">
    <property type="entry name" value="Sigma_54_int"/>
</dbReference>
<dbReference type="PROSITE" id="PS00688">
    <property type="entry name" value="SIGMA54_INTERACT_3"/>
    <property type="match status" value="1"/>
</dbReference>
<dbReference type="CDD" id="cd00009">
    <property type="entry name" value="AAA"/>
    <property type="match status" value="1"/>
</dbReference>
<dbReference type="Pfam" id="PF00158">
    <property type="entry name" value="Sigma54_activat"/>
    <property type="match status" value="1"/>
</dbReference>